<protein>
    <submittedName>
        <fullName evidence="2">Type VI secretion system protein ImpA</fullName>
    </submittedName>
</protein>
<organism evidence="2 3">
    <name type="scientific">Moraxella cuniculi DSM 21768</name>
    <dbReference type="NCBI Taxonomy" id="1122245"/>
    <lineage>
        <taxon>Bacteria</taxon>
        <taxon>Pseudomonadati</taxon>
        <taxon>Pseudomonadota</taxon>
        <taxon>Gammaproteobacteria</taxon>
        <taxon>Moraxellales</taxon>
        <taxon>Moraxellaceae</taxon>
        <taxon>Moraxella</taxon>
    </lineage>
</organism>
<dbReference type="RefSeq" id="WP_076556211.1">
    <property type="nucleotide sequence ID" value="NZ_FTNU01000027.1"/>
</dbReference>
<dbReference type="Pfam" id="PF06812">
    <property type="entry name" value="ImpA_N"/>
    <property type="match status" value="1"/>
</dbReference>
<dbReference type="AlphaFoldDB" id="A0A1N7G9E1"/>
<keyword evidence="3" id="KW-1185">Reference proteome</keyword>
<sequence>MKDFSTYEMPISANEPTGSDIEYDSRFLELQRLAEGTPEQQYGDVIIESKEPEWGTLEKLCNQLLAESKDVRLFAYNILILTARYGVIGFEAGCHALAINLSNYWQDIYPHLVDEDGDEDFYYRINALSLLVSSQGVVKYLGNAKILTNGINHQPIGLKDACLLLQDDNKENYVGGRDRLLLDIKVGFDGDKPELLALKNAMSYLEQIEDIYNKQLPAEHLPNFDDIKKYIKAILLVANHQDNVIHPHENQPNEEVGAAMMDVVVPSNTVSSADTWRKANITNRKDVELVLEKVCLYFEEFEPSHPGPLFIRRIQRLMNMNFYDIMKDISPTSLDNLEVLIGHTVDNNPDS</sequence>
<feature type="domain" description="ImpA N-terminal" evidence="1">
    <location>
        <begin position="10"/>
        <end position="132"/>
    </location>
</feature>
<dbReference type="EMBL" id="FTNU01000027">
    <property type="protein sequence ID" value="SIS09235.1"/>
    <property type="molecule type" value="Genomic_DNA"/>
</dbReference>
<name>A0A1N7G9E1_9GAMM</name>
<evidence type="ECO:0000313" key="3">
    <source>
        <dbReference type="Proteomes" id="UP000187495"/>
    </source>
</evidence>
<evidence type="ECO:0000259" key="1">
    <source>
        <dbReference type="Pfam" id="PF06812"/>
    </source>
</evidence>
<gene>
    <name evidence="2" type="ORF">SAMN02745664_1271</name>
</gene>
<dbReference type="Proteomes" id="UP000187495">
    <property type="component" value="Unassembled WGS sequence"/>
</dbReference>
<accession>A0A1N7G9E1</accession>
<dbReference type="PANTHER" id="PTHR37951">
    <property type="entry name" value="CYTOPLASMIC PROTEIN-RELATED"/>
    <property type="match status" value="1"/>
</dbReference>
<dbReference type="PANTHER" id="PTHR37951:SF1">
    <property type="entry name" value="TYPE VI SECRETION SYSTEM COMPONENT TSSA1"/>
    <property type="match status" value="1"/>
</dbReference>
<reference evidence="3" key="1">
    <citation type="submission" date="2017-01" db="EMBL/GenBank/DDBJ databases">
        <authorList>
            <person name="Varghese N."/>
            <person name="Submissions S."/>
        </authorList>
    </citation>
    <scope>NUCLEOTIDE SEQUENCE [LARGE SCALE GENOMIC DNA]</scope>
    <source>
        <strain evidence="3">DSM 21768</strain>
    </source>
</reference>
<dbReference type="InterPro" id="IPR010657">
    <property type="entry name" value="ImpA_N"/>
</dbReference>
<evidence type="ECO:0000313" key="2">
    <source>
        <dbReference type="EMBL" id="SIS09235.1"/>
    </source>
</evidence>
<proteinExistence type="predicted"/>
<dbReference type="STRING" id="34061.B0189_05690"/>
<dbReference type="InterPro" id="IPR017740">
    <property type="entry name" value="TssA-like"/>
</dbReference>